<evidence type="ECO:0000313" key="2">
    <source>
        <dbReference type="Proteomes" id="UP000622687"/>
    </source>
</evidence>
<dbReference type="AlphaFoldDB" id="A0A934M8T4"/>
<accession>A0A934M8T4</accession>
<dbReference type="Proteomes" id="UP000622687">
    <property type="component" value="Unassembled WGS sequence"/>
</dbReference>
<gene>
    <name evidence="1" type="ORF">I6U51_21030</name>
</gene>
<comment type="caution">
    <text evidence="1">The sequence shown here is derived from an EMBL/GenBank/DDBJ whole genome shotgun (WGS) entry which is preliminary data.</text>
</comment>
<reference evidence="1" key="1">
    <citation type="submission" date="2020-12" db="EMBL/GenBank/DDBJ databases">
        <title>Clostridium thailandense sp. nov., a novel acetogenic bacterium isolated from peat land soil in Thailand.</title>
        <authorList>
            <person name="Chaikitkaew S."/>
            <person name="Birkeland N.K."/>
        </authorList>
    </citation>
    <scope>NUCLEOTIDE SEQUENCE</scope>
    <source>
        <strain evidence="1">DSM 17425</strain>
    </source>
</reference>
<organism evidence="1 2">
    <name type="scientific">Clostridium aciditolerans</name>
    <dbReference type="NCBI Taxonomy" id="339861"/>
    <lineage>
        <taxon>Bacteria</taxon>
        <taxon>Bacillati</taxon>
        <taxon>Bacillota</taxon>
        <taxon>Clostridia</taxon>
        <taxon>Eubacteriales</taxon>
        <taxon>Clostridiaceae</taxon>
        <taxon>Clostridium</taxon>
    </lineage>
</organism>
<sequence>MYTALLKELEKKGKIKDGSIEFYSEHGKLKILIDKNIHIIKDNNTLIKLINKNNKISKAVDTALEAYF</sequence>
<name>A0A934M8T4_9CLOT</name>
<evidence type="ECO:0000313" key="1">
    <source>
        <dbReference type="EMBL" id="MBI6875161.1"/>
    </source>
</evidence>
<dbReference type="EMBL" id="JAEEGB010000038">
    <property type="protein sequence ID" value="MBI6875161.1"/>
    <property type="molecule type" value="Genomic_DNA"/>
</dbReference>
<proteinExistence type="predicted"/>
<dbReference type="RefSeq" id="WP_211144515.1">
    <property type="nucleotide sequence ID" value="NZ_JAEEGB010000038.1"/>
</dbReference>
<protein>
    <submittedName>
        <fullName evidence="1">Uncharacterized protein</fullName>
    </submittedName>
</protein>
<keyword evidence="2" id="KW-1185">Reference proteome</keyword>